<reference evidence="1 2" key="1">
    <citation type="journal article" date="2021" name="Phytopathology">
        <title>Complete genome sequence of Ralstonia syzygii subsp. indonesiensis strain LLRS-1, isolated from wilted tobacco in China.</title>
        <authorList>
            <person name="Lu C.H."/>
            <person name="Li J.Y."/>
            <person name="Mi M.G."/>
            <person name="Lin Z.L."/>
            <person name="Jiang N."/>
            <person name="Gai X."/>
            <person name="Ma J.H."/>
            <person name="Lei L.P."/>
            <person name="Xia Z.Y."/>
        </authorList>
    </citation>
    <scope>NUCLEOTIDE SEQUENCE [LARGE SCALE GENOMIC DNA]</scope>
    <source>
        <strain evidence="1 2">LLRS-1</strain>
    </source>
</reference>
<accession>A0ABX7ZBN4</accession>
<dbReference type="Pfam" id="PF13148">
    <property type="entry name" value="DUF3987"/>
    <property type="match status" value="1"/>
</dbReference>
<protein>
    <submittedName>
        <fullName evidence="1">DUF3987 domain-containing protein</fullName>
    </submittedName>
</protein>
<evidence type="ECO:0000313" key="1">
    <source>
        <dbReference type="EMBL" id="QUP52675.1"/>
    </source>
</evidence>
<sequence>MNNASSRSAVAYGNRMGNGHDLFGNAMQVPHFPYDALPSLLGDVLQERSETPKDDAIGASVLEAVSSLVASGLAVYEKPGGGTAPLTSFGILLASSGAGKSFHHESLTEALSRWGAKLAEQTPMNQYQQQAAHRVWRKRVAMIEKVIQECVVNGEETDANEALLAKTLEQEPRSVVVPALLQDDASMQAVLRCLEHWPVSGWIVDEGAVALNMLRAKDFPTLANLFGGKVIAHSRVGEPRKEIQGYLTTLFMIQPGLFKSFCKKRGEALKASGLDARFLYHIVLDEWIGSESPGYAVGAHEQYGERVTEMLDELHDRIRSGRKDLPSVAFSYGAKALLRDLHNRNLDLMSRLELAHCRDFLAKLTGHIARMAAKNHVFLGRDGDVSVELVESAEQVCWYHFRAYKWMHNPLEHEPQRVRDAATLTQWLHDQGVRQFAYHHASKVAMVIGMTTTRLRSAVGELFNQGRARIVTLKGKHYVEVLPSADRLNDVLGYGGV</sequence>
<organism evidence="1 2">
    <name type="scientific">Ralstonia syzygii</name>
    <dbReference type="NCBI Taxonomy" id="28097"/>
    <lineage>
        <taxon>Bacteria</taxon>
        <taxon>Pseudomonadati</taxon>
        <taxon>Pseudomonadota</taxon>
        <taxon>Betaproteobacteria</taxon>
        <taxon>Burkholderiales</taxon>
        <taxon>Burkholderiaceae</taxon>
        <taxon>Ralstonia</taxon>
        <taxon>Ralstonia solanacearum species complex</taxon>
    </lineage>
</organism>
<keyword evidence="2" id="KW-1185">Reference proteome</keyword>
<gene>
    <name evidence="1" type="ORF">GO998_02360</name>
</gene>
<name>A0ABX7ZBN4_9RALS</name>
<dbReference type="InterPro" id="IPR025048">
    <property type="entry name" value="DUF3987"/>
</dbReference>
<dbReference type="RefSeq" id="WP_211904422.1">
    <property type="nucleotide sequence ID" value="NZ_CP046729.1"/>
</dbReference>
<proteinExistence type="predicted"/>
<dbReference type="EMBL" id="CP046729">
    <property type="protein sequence ID" value="QUP52675.1"/>
    <property type="molecule type" value="Genomic_DNA"/>
</dbReference>
<evidence type="ECO:0000313" key="2">
    <source>
        <dbReference type="Proteomes" id="UP000677898"/>
    </source>
</evidence>
<dbReference type="Proteomes" id="UP000677898">
    <property type="component" value="Chromosome"/>
</dbReference>